<evidence type="ECO:0000256" key="13">
    <source>
        <dbReference type="ARBA" id="ARBA00022842"/>
    </source>
</evidence>
<evidence type="ECO:0000256" key="1">
    <source>
        <dbReference type="ARBA" id="ARBA00004651"/>
    </source>
</evidence>
<keyword evidence="4" id="KW-0813">Transport</keyword>
<organism evidence="22 23">
    <name type="scientific">Halorubrum laminariae</name>
    <dbReference type="NCBI Taxonomy" id="1433523"/>
    <lineage>
        <taxon>Archaea</taxon>
        <taxon>Methanobacteriati</taxon>
        <taxon>Methanobacteriota</taxon>
        <taxon>Stenosarchaea group</taxon>
        <taxon>Halobacteria</taxon>
        <taxon>Halobacteriales</taxon>
        <taxon>Haloferacaceae</taxon>
        <taxon>Halorubrum</taxon>
    </lineage>
</organism>
<evidence type="ECO:0000256" key="4">
    <source>
        <dbReference type="ARBA" id="ARBA00022448"/>
    </source>
</evidence>
<evidence type="ECO:0000313" key="22">
    <source>
        <dbReference type="EMBL" id="MFD1570603.1"/>
    </source>
</evidence>
<dbReference type="EMBL" id="JBHUDB010000004">
    <property type="protein sequence ID" value="MFD1570603.1"/>
    <property type="molecule type" value="Genomic_DNA"/>
</dbReference>
<dbReference type="SFLD" id="SFLDS00003">
    <property type="entry name" value="Haloacid_Dehalogenase"/>
    <property type="match status" value="1"/>
</dbReference>
<keyword evidence="7 20" id="KW-0812">Transmembrane</keyword>
<feature type="transmembrane region" description="Helical" evidence="20">
    <location>
        <begin position="494"/>
        <end position="514"/>
    </location>
</feature>
<evidence type="ECO:0000256" key="18">
    <source>
        <dbReference type="ARBA" id="ARBA00023136"/>
    </source>
</evidence>
<dbReference type="AlphaFoldDB" id="A0ABD6BZK7"/>
<feature type="region of interest" description="Disordered" evidence="19">
    <location>
        <begin position="135"/>
        <end position="179"/>
    </location>
</feature>
<dbReference type="InterPro" id="IPR006122">
    <property type="entry name" value="HMA_Cu_ion-bd"/>
</dbReference>
<dbReference type="InterPro" id="IPR059000">
    <property type="entry name" value="ATPase_P-type_domA"/>
</dbReference>
<dbReference type="EC" id="7.2.2.8" evidence="3"/>
<feature type="region of interest" description="Disordered" evidence="19">
    <location>
        <begin position="567"/>
        <end position="604"/>
    </location>
</feature>
<keyword evidence="6" id="KW-0597">Phosphoprotein</keyword>
<dbReference type="InterPro" id="IPR017969">
    <property type="entry name" value="Heavy-metal-associated_CS"/>
</dbReference>
<dbReference type="CDD" id="cd00371">
    <property type="entry name" value="HMA"/>
    <property type="match status" value="2"/>
</dbReference>
<evidence type="ECO:0000256" key="14">
    <source>
        <dbReference type="ARBA" id="ARBA00022967"/>
    </source>
</evidence>
<evidence type="ECO:0000256" key="5">
    <source>
        <dbReference type="ARBA" id="ARBA00022475"/>
    </source>
</evidence>
<evidence type="ECO:0000256" key="15">
    <source>
        <dbReference type="ARBA" id="ARBA00022989"/>
    </source>
</evidence>
<dbReference type="Pfam" id="PF00403">
    <property type="entry name" value="HMA"/>
    <property type="match status" value="2"/>
</dbReference>
<dbReference type="Gene3D" id="3.40.1110.10">
    <property type="entry name" value="Calcium-transporting ATPase, cytoplasmic domain N"/>
    <property type="match status" value="2"/>
</dbReference>
<dbReference type="RefSeq" id="WP_256416857.1">
    <property type="nucleotide sequence ID" value="NZ_JANHDL010000001.1"/>
</dbReference>
<dbReference type="CDD" id="cd02094">
    <property type="entry name" value="P-type_ATPase_Cu-like"/>
    <property type="match status" value="1"/>
</dbReference>
<dbReference type="Proteomes" id="UP001597185">
    <property type="component" value="Unassembled WGS sequence"/>
</dbReference>
<dbReference type="Gene3D" id="2.70.150.10">
    <property type="entry name" value="Calcium-transporting ATPase, cytoplasmic transduction domain A"/>
    <property type="match status" value="1"/>
</dbReference>
<keyword evidence="5" id="KW-1003">Cell membrane</keyword>
<evidence type="ECO:0000256" key="10">
    <source>
        <dbReference type="ARBA" id="ARBA00022741"/>
    </source>
</evidence>
<dbReference type="GO" id="GO:0005886">
    <property type="term" value="C:plasma membrane"/>
    <property type="evidence" value="ECO:0007669"/>
    <property type="project" value="UniProtKB-SubCell"/>
</dbReference>
<dbReference type="InterPro" id="IPR044492">
    <property type="entry name" value="P_typ_ATPase_HD_dom"/>
</dbReference>
<dbReference type="Pfam" id="PF00702">
    <property type="entry name" value="Hydrolase"/>
    <property type="match status" value="1"/>
</dbReference>
<dbReference type="PANTHER" id="PTHR43520:SF8">
    <property type="entry name" value="P-TYPE CU(+) TRANSPORTER"/>
    <property type="match status" value="1"/>
</dbReference>
<evidence type="ECO:0000256" key="9">
    <source>
        <dbReference type="ARBA" id="ARBA00022737"/>
    </source>
</evidence>
<dbReference type="NCBIfam" id="TIGR01494">
    <property type="entry name" value="ATPase_P-type"/>
    <property type="match status" value="2"/>
</dbReference>
<feature type="transmembrane region" description="Helical" evidence="20">
    <location>
        <begin position="439"/>
        <end position="461"/>
    </location>
</feature>
<dbReference type="SUPFAM" id="SSF81665">
    <property type="entry name" value="Calcium ATPase, transmembrane domain M"/>
    <property type="match status" value="1"/>
</dbReference>
<protein>
    <recommendedName>
        <fullName evidence="3">P-type Cu(+) transporter</fullName>
        <ecNumber evidence="3">7.2.2.8</ecNumber>
    </recommendedName>
</protein>
<sequence length="906" mass="94315">MPDRTAHLDITGMSCANCSATIQDALEALDGVASATANYATDEATVEYDPEAVSLREIHDAVESAGYGAVSETVTIAITDMSCANCAETNAEALEDTPGVVDADVNYATDEAQVTYNPADASLADLYDAIESAGYSPVREDGSGGRGDSAADGDDAAAGSGDSSTADGDADQSARDAAREDEIRRQLRLTLFGAALATPLLAFMVDHLAFDGALLPATVFGVGVGWVQFLLATPVQIALGRPFYENSYTALVRNRRANMDVLIALGSSTAYLYSVAVLAEVIAGSLYFDTAALILVFITLGNYLEARSKGRAGEALRKLLEMEAETATLVDEDGTEEEVPLDAVEPGDRMKVRPGEKIPTDGIVVDGQSAVDESMVTGESVPVEKREGDEVVGSTINENGVLVVEATKVGADTALQQIVQTVKRAQSRQPDIQNLADRISAYFVPAVIVNALIWGTVWFLFPEVLAGFVDALPLWGLVAGGPAVAGGGVSVFEFAVVVFASAVLIACPCALGLATPAATMVGTSIGARNGVLFKGGDVLERARDVDTIVFDKTGTLTEGEMELTDVVAFGPDGEPRPDGGTASAVGSAEDEDGGSPSDRDSNALTADEVLRIAAIAERGSEHPLARAIVEGAEARGLDVADPDSFENVPGQGVRATVASDSSDGGGEVLVGNRKLLRDNGVDPNPAAETMERLESEGKTAMLVAYQGVLVGVVADADTVKDSAADAVTALRDRGLDVMMITGDNKRTARAVAERVGIDSGNVRAEVLPEDKSDAVESIQSDGRQAMMVGDGVNDAPALAVAAVGTAIGSGTDVAIEAADVTLMRDDPLDVVRAIRISDATLQKIKQNLVWALGYNTAMIPLASLGLLQPALAAAAMAFSSVSVLTNSLLFRRYEPDRDYRLLGRLR</sequence>
<dbReference type="Gene3D" id="3.30.70.100">
    <property type="match status" value="2"/>
</dbReference>
<name>A0ABD6BZK7_9EURY</name>
<dbReference type="SFLD" id="SFLDG00002">
    <property type="entry name" value="C1.7:_P-type_atpase_like"/>
    <property type="match status" value="1"/>
</dbReference>
<evidence type="ECO:0000256" key="3">
    <source>
        <dbReference type="ARBA" id="ARBA00012517"/>
    </source>
</evidence>
<dbReference type="InterPro" id="IPR036412">
    <property type="entry name" value="HAD-like_sf"/>
</dbReference>
<evidence type="ECO:0000256" key="8">
    <source>
        <dbReference type="ARBA" id="ARBA00022723"/>
    </source>
</evidence>
<dbReference type="Pfam" id="PF00122">
    <property type="entry name" value="E1-E2_ATPase"/>
    <property type="match status" value="1"/>
</dbReference>
<dbReference type="GO" id="GO:0046872">
    <property type="term" value="F:metal ion binding"/>
    <property type="evidence" value="ECO:0007669"/>
    <property type="project" value="UniProtKB-KW"/>
</dbReference>
<dbReference type="InterPro" id="IPR008250">
    <property type="entry name" value="ATPase_P-typ_transduc_dom_A_sf"/>
</dbReference>
<dbReference type="InterPro" id="IPR036163">
    <property type="entry name" value="HMA_dom_sf"/>
</dbReference>
<keyword evidence="23" id="KW-1185">Reference proteome</keyword>
<feature type="transmembrane region" description="Helical" evidence="20">
    <location>
        <begin position="872"/>
        <end position="890"/>
    </location>
</feature>
<evidence type="ECO:0000256" key="12">
    <source>
        <dbReference type="ARBA" id="ARBA00022840"/>
    </source>
</evidence>
<accession>A0ABD6BZK7</accession>
<keyword evidence="14" id="KW-1278">Translocase</keyword>
<evidence type="ECO:0000256" key="17">
    <source>
        <dbReference type="ARBA" id="ARBA00023065"/>
    </source>
</evidence>
<dbReference type="InterPro" id="IPR001757">
    <property type="entry name" value="P_typ_ATPase"/>
</dbReference>
<dbReference type="PANTHER" id="PTHR43520">
    <property type="entry name" value="ATP7, ISOFORM B"/>
    <property type="match status" value="1"/>
</dbReference>
<keyword evidence="11" id="KW-0187">Copper transport</keyword>
<dbReference type="PROSITE" id="PS50846">
    <property type="entry name" value="HMA_2"/>
    <property type="match status" value="2"/>
</dbReference>
<dbReference type="PROSITE" id="PS01047">
    <property type="entry name" value="HMA_1"/>
    <property type="match status" value="1"/>
</dbReference>
<evidence type="ECO:0000256" key="7">
    <source>
        <dbReference type="ARBA" id="ARBA00022692"/>
    </source>
</evidence>
<dbReference type="SUPFAM" id="SSF56784">
    <property type="entry name" value="HAD-like"/>
    <property type="match status" value="1"/>
</dbReference>
<dbReference type="Gene3D" id="3.40.50.1000">
    <property type="entry name" value="HAD superfamily/HAD-like"/>
    <property type="match status" value="1"/>
</dbReference>
<dbReference type="InterPro" id="IPR006121">
    <property type="entry name" value="HMA_dom"/>
</dbReference>
<evidence type="ECO:0000256" key="16">
    <source>
        <dbReference type="ARBA" id="ARBA00023008"/>
    </source>
</evidence>
<gene>
    <name evidence="22" type="ORF">ACFR9T_08370</name>
</gene>
<evidence type="ECO:0000259" key="21">
    <source>
        <dbReference type="PROSITE" id="PS50846"/>
    </source>
</evidence>
<feature type="transmembrane region" description="Helical" evidence="20">
    <location>
        <begin position="217"/>
        <end position="240"/>
    </location>
</feature>
<dbReference type="GO" id="GO:0005524">
    <property type="term" value="F:ATP binding"/>
    <property type="evidence" value="ECO:0007669"/>
    <property type="project" value="UniProtKB-KW"/>
</dbReference>
<comment type="similarity">
    <text evidence="2">Belongs to the cation transport ATPase (P-type) (TC 3.A.3) family. Type IB subfamily.</text>
</comment>
<evidence type="ECO:0000256" key="20">
    <source>
        <dbReference type="SAM" id="Phobius"/>
    </source>
</evidence>
<dbReference type="FunFam" id="2.70.150.10:FF:000020">
    <property type="entry name" value="Copper-exporting P-type ATPase A"/>
    <property type="match status" value="1"/>
</dbReference>
<evidence type="ECO:0000256" key="6">
    <source>
        <dbReference type="ARBA" id="ARBA00022553"/>
    </source>
</evidence>
<feature type="compositionally biased region" description="Low complexity" evidence="19">
    <location>
        <begin position="156"/>
        <end position="167"/>
    </location>
</feature>
<dbReference type="InterPro" id="IPR023299">
    <property type="entry name" value="ATPase_P-typ_cyto_dom_N"/>
</dbReference>
<dbReference type="InterPro" id="IPR018303">
    <property type="entry name" value="ATPase_P-typ_P_site"/>
</dbReference>
<keyword evidence="13" id="KW-0460">Magnesium</keyword>
<keyword evidence="8" id="KW-0479">Metal-binding</keyword>
<proteinExistence type="inferred from homology"/>
<feature type="transmembrane region" description="Helical" evidence="20">
    <location>
        <begin position="187"/>
        <end position="205"/>
    </location>
</feature>
<dbReference type="InterPro" id="IPR023214">
    <property type="entry name" value="HAD_sf"/>
</dbReference>
<feature type="transmembrane region" description="Helical" evidence="20">
    <location>
        <begin position="285"/>
        <end position="304"/>
    </location>
</feature>
<dbReference type="SFLD" id="SFLDF00027">
    <property type="entry name" value="p-type_atpase"/>
    <property type="match status" value="1"/>
</dbReference>
<comment type="subcellular location">
    <subcellularLocation>
        <location evidence="1">Cell membrane</location>
        <topology evidence="1">Multi-pass membrane protein</topology>
    </subcellularLocation>
</comment>
<dbReference type="NCBIfam" id="TIGR00003">
    <property type="entry name" value="copper ion binding protein"/>
    <property type="match status" value="1"/>
</dbReference>
<feature type="domain" description="HMA" evidence="21">
    <location>
        <begin position="72"/>
        <end position="138"/>
    </location>
</feature>
<dbReference type="FunFam" id="3.40.50.1000:FF:000144">
    <property type="entry name" value="copper-transporting ATPase 1 isoform X2"/>
    <property type="match status" value="1"/>
</dbReference>
<keyword evidence="15 20" id="KW-1133">Transmembrane helix</keyword>
<keyword evidence="18 20" id="KW-0472">Membrane</keyword>
<feature type="transmembrane region" description="Helical" evidence="20">
    <location>
        <begin position="261"/>
        <end position="279"/>
    </location>
</feature>
<keyword evidence="16" id="KW-0186">Copper</keyword>
<reference evidence="22 23" key="1">
    <citation type="journal article" date="2019" name="Int. J. Syst. Evol. Microbiol.">
        <title>The Global Catalogue of Microorganisms (GCM) 10K type strain sequencing project: providing services to taxonomists for standard genome sequencing and annotation.</title>
        <authorList>
            <consortium name="The Broad Institute Genomics Platform"/>
            <consortium name="The Broad Institute Genome Sequencing Center for Infectious Disease"/>
            <person name="Wu L."/>
            <person name="Ma J."/>
        </authorList>
    </citation>
    <scope>NUCLEOTIDE SEQUENCE [LARGE SCALE GENOMIC DNA]</scope>
    <source>
        <strain evidence="22 23">CGMCC 1.12689</strain>
    </source>
</reference>
<dbReference type="PROSITE" id="PS00154">
    <property type="entry name" value="ATPASE_E1_E2"/>
    <property type="match status" value="1"/>
</dbReference>
<keyword evidence="12" id="KW-0067">ATP-binding</keyword>
<feature type="domain" description="HMA" evidence="21">
    <location>
        <begin position="4"/>
        <end position="70"/>
    </location>
</feature>
<dbReference type="SUPFAM" id="SSF55008">
    <property type="entry name" value="HMA, heavy metal-associated domain"/>
    <property type="match status" value="2"/>
</dbReference>
<dbReference type="SUPFAM" id="SSF81653">
    <property type="entry name" value="Calcium ATPase, transduction domain A"/>
    <property type="match status" value="1"/>
</dbReference>
<evidence type="ECO:0000256" key="19">
    <source>
        <dbReference type="SAM" id="MobiDB-lite"/>
    </source>
</evidence>
<dbReference type="PRINTS" id="PR00119">
    <property type="entry name" value="CATATPASE"/>
</dbReference>
<keyword evidence="10" id="KW-0547">Nucleotide-binding</keyword>
<dbReference type="FunFam" id="3.30.70.100:FF:000005">
    <property type="entry name" value="Copper-exporting P-type ATPase A"/>
    <property type="match status" value="1"/>
</dbReference>
<comment type="caution">
    <text evidence="22">The sequence shown here is derived from an EMBL/GenBank/DDBJ whole genome shotgun (WGS) entry which is preliminary data.</text>
</comment>
<dbReference type="InterPro" id="IPR023298">
    <property type="entry name" value="ATPase_P-typ_TM_dom_sf"/>
</dbReference>
<evidence type="ECO:0000256" key="11">
    <source>
        <dbReference type="ARBA" id="ARBA00022796"/>
    </source>
</evidence>
<evidence type="ECO:0000256" key="2">
    <source>
        <dbReference type="ARBA" id="ARBA00006024"/>
    </source>
</evidence>
<evidence type="ECO:0000313" key="23">
    <source>
        <dbReference type="Proteomes" id="UP001597185"/>
    </source>
</evidence>
<keyword evidence="9" id="KW-0677">Repeat</keyword>
<keyword evidence="17" id="KW-0406">Ion transport</keyword>
<dbReference type="GO" id="GO:0140581">
    <property type="term" value="F:P-type monovalent copper transporter activity"/>
    <property type="evidence" value="ECO:0007669"/>
    <property type="project" value="UniProtKB-EC"/>
</dbReference>